<dbReference type="Proteomes" id="UP001157910">
    <property type="component" value="Unassembled WGS sequence"/>
</dbReference>
<dbReference type="PANTHER" id="PTHR43157">
    <property type="entry name" value="PHOSPHATIDYLINOSITOL-GLYCAN BIOSYNTHESIS CLASS F PROTEIN-RELATED"/>
    <property type="match status" value="1"/>
</dbReference>
<dbReference type="EMBL" id="FXUI01000007">
    <property type="protein sequence ID" value="SMP74429.1"/>
    <property type="molecule type" value="Genomic_DNA"/>
</dbReference>
<proteinExistence type="predicted"/>
<dbReference type="InterPro" id="IPR036291">
    <property type="entry name" value="NAD(P)-bd_dom_sf"/>
</dbReference>
<protein>
    <submittedName>
        <fullName evidence="2">NAD(P)-dependent dehydrogenase, short-chain alcohol dehydrogenase family</fullName>
    </submittedName>
</protein>
<organism evidence="2 3">
    <name type="scientific">Novosphingobium panipatense</name>
    <dbReference type="NCBI Taxonomy" id="428991"/>
    <lineage>
        <taxon>Bacteria</taxon>
        <taxon>Pseudomonadati</taxon>
        <taxon>Pseudomonadota</taxon>
        <taxon>Alphaproteobacteria</taxon>
        <taxon>Sphingomonadales</taxon>
        <taxon>Sphingomonadaceae</taxon>
        <taxon>Novosphingobium</taxon>
    </lineage>
</organism>
<keyword evidence="3" id="KW-1185">Reference proteome</keyword>
<reference evidence="2 3" key="1">
    <citation type="submission" date="2017-05" db="EMBL/GenBank/DDBJ databases">
        <authorList>
            <person name="Varghese N."/>
            <person name="Submissions S."/>
        </authorList>
    </citation>
    <scope>NUCLEOTIDE SEQUENCE [LARGE SCALE GENOMIC DNA]</scope>
    <source>
        <strain evidence="2 3">SM16</strain>
    </source>
</reference>
<dbReference type="Pfam" id="PF00106">
    <property type="entry name" value="adh_short"/>
    <property type="match status" value="1"/>
</dbReference>
<dbReference type="PANTHER" id="PTHR43157:SF31">
    <property type="entry name" value="PHOSPHATIDYLINOSITOL-GLYCAN BIOSYNTHESIS CLASS F PROTEIN"/>
    <property type="match status" value="1"/>
</dbReference>
<dbReference type="Gene3D" id="3.40.50.720">
    <property type="entry name" value="NAD(P)-binding Rossmann-like Domain"/>
    <property type="match status" value="1"/>
</dbReference>
<sequence>MRSPIDQVAVITGASSGIGKAAAIELLREGWHVIATGRDPDRCAAAEKELRALPGARVDFVRGDFAEMADVRRVAREIASLTARVHVLVNNAGGIRDGLYTSSEGLEATFAANHLAPFLLTSELLPLLEAAARDSSPETVRVIAVSSLAHEQCPSMNWDDLMLTANFSAGHAYCQAKLANLLFTRELARRVAASGIVAQAMHPGKVGSNFSSHGEATLQAYMASQDLLPPEEAARTIIWLATAPEGGRPGGRYFHDLTEVPAAPQALNDEAAVRLWAESERILNQL</sequence>
<evidence type="ECO:0000313" key="2">
    <source>
        <dbReference type="EMBL" id="SMP74429.1"/>
    </source>
</evidence>
<evidence type="ECO:0000256" key="1">
    <source>
        <dbReference type="ARBA" id="ARBA00023002"/>
    </source>
</evidence>
<dbReference type="SUPFAM" id="SSF51735">
    <property type="entry name" value="NAD(P)-binding Rossmann-fold domains"/>
    <property type="match status" value="1"/>
</dbReference>
<name>A0ABY1QNB5_9SPHN</name>
<gene>
    <name evidence="2" type="ORF">SAMN06296065_10765</name>
</gene>
<dbReference type="RefSeq" id="WP_283406481.1">
    <property type="nucleotide sequence ID" value="NZ_FXUI01000007.1"/>
</dbReference>
<dbReference type="PRINTS" id="PR00081">
    <property type="entry name" value="GDHRDH"/>
</dbReference>
<evidence type="ECO:0000313" key="3">
    <source>
        <dbReference type="Proteomes" id="UP001157910"/>
    </source>
</evidence>
<accession>A0ABY1QNB5</accession>
<comment type="caution">
    <text evidence="2">The sequence shown here is derived from an EMBL/GenBank/DDBJ whole genome shotgun (WGS) entry which is preliminary data.</text>
</comment>
<keyword evidence="1" id="KW-0560">Oxidoreductase</keyword>
<dbReference type="InterPro" id="IPR002347">
    <property type="entry name" value="SDR_fam"/>
</dbReference>